<keyword evidence="2" id="KW-1185">Reference proteome</keyword>
<organism evidence="1 2">
    <name type="scientific">Mesonia oceanica</name>
    <dbReference type="NCBI Taxonomy" id="2687242"/>
    <lineage>
        <taxon>Bacteria</taxon>
        <taxon>Pseudomonadati</taxon>
        <taxon>Bacteroidota</taxon>
        <taxon>Flavobacteriia</taxon>
        <taxon>Flavobacteriales</taxon>
        <taxon>Flavobacteriaceae</taxon>
        <taxon>Mesonia</taxon>
    </lineage>
</organism>
<sequence>MKLKHLKTLLSRSSQFLLVLFLFSCKDSCDEKFLKIIDHVRNNNYDEVKKYMESGKSATESCYDYKGGKFGSSTSLINKCIQFEKLDLLKLILNYENNLDNYSKSEILRIALNEKDKVFVYKLVNKYNAHIYINGHNEFLKIEKLKILKEANYNFNYTDPFGNTLLIDIIQHSKLEEKKLLKIVKYLIEVGVKTNIKNNNGKTAYDVAVNKNVKEFLKDYR</sequence>
<dbReference type="EMBL" id="CABVMM010000002">
    <property type="protein sequence ID" value="VVU99220.1"/>
    <property type="molecule type" value="Genomic_DNA"/>
</dbReference>
<gene>
    <name evidence="1" type="ORF">FVB9532_00472</name>
</gene>
<proteinExistence type="predicted"/>
<name>A0AC61Y435_9FLAO</name>
<evidence type="ECO:0000313" key="2">
    <source>
        <dbReference type="Proteomes" id="UP000356253"/>
    </source>
</evidence>
<comment type="caution">
    <text evidence="1">The sequence shown here is derived from an EMBL/GenBank/DDBJ whole genome shotgun (WGS) entry which is preliminary data.</text>
</comment>
<protein>
    <submittedName>
        <fullName evidence="1">Uncharacterized protein</fullName>
    </submittedName>
</protein>
<reference evidence="1" key="1">
    <citation type="submission" date="2019-09" db="EMBL/GenBank/DDBJ databases">
        <authorList>
            <person name="Rodrigo-Torres L."/>
            <person name="Arahal R. D."/>
            <person name="Lucena T."/>
        </authorList>
    </citation>
    <scope>NUCLEOTIDE SEQUENCE</scope>
    <source>
        <strain evidence="1">ISS653</strain>
    </source>
</reference>
<dbReference type="Proteomes" id="UP000356253">
    <property type="component" value="Unassembled WGS sequence"/>
</dbReference>
<accession>A0AC61Y435</accession>
<evidence type="ECO:0000313" key="1">
    <source>
        <dbReference type="EMBL" id="VVU99220.1"/>
    </source>
</evidence>